<feature type="compositionally biased region" description="Polar residues" evidence="1">
    <location>
        <begin position="96"/>
        <end position="105"/>
    </location>
</feature>
<organism evidence="2 3">
    <name type="scientific">Pleurodeles waltl</name>
    <name type="common">Iberian ribbed newt</name>
    <dbReference type="NCBI Taxonomy" id="8319"/>
    <lineage>
        <taxon>Eukaryota</taxon>
        <taxon>Metazoa</taxon>
        <taxon>Chordata</taxon>
        <taxon>Craniata</taxon>
        <taxon>Vertebrata</taxon>
        <taxon>Euteleostomi</taxon>
        <taxon>Amphibia</taxon>
        <taxon>Batrachia</taxon>
        <taxon>Caudata</taxon>
        <taxon>Salamandroidea</taxon>
        <taxon>Salamandridae</taxon>
        <taxon>Pleurodelinae</taxon>
        <taxon>Pleurodeles</taxon>
    </lineage>
</organism>
<name>A0AAV7RLU3_PLEWA</name>
<feature type="compositionally biased region" description="Basic and acidic residues" evidence="1">
    <location>
        <begin position="133"/>
        <end position="143"/>
    </location>
</feature>
<gene>
    <name evidence="2" type="ORF">NDU88_006401</name>
</gene>
<feature type="region of interest" description="Disordered" evidence="1">
    <location>
        <begin position="65"/>
        <end position="143"/>
    </location>
</feature>
<protein>
    <submittedName>
        <fullName evidence="2">Uncharacterized protein</fullName>
    </submittedName>
</protein>
<evidence type="ECO:0000313" key="2">
    <source>
        <dbReference type="EMBL" id="KAJ1153642.1"/>
    </source>
</evidence>
<sequence length="143" mass="15292">TGTKQNCHTEQLCGCSNRVSAALPLTASSQCARRFNCPGVPARIMLVFTASVVLSFGHPGTPICHTTTPSDCPPQAPRGPDREGQCSKQAPGCITPQENSVQHTGPRSPPMQPPQQANISVGPRVSIYGMPRPESERKSRDLF</sequence>
<evidence type="ECO:0000256" key="1">
    <source>
        <dbReference type="SAM" id="MobiDB-lite"/>
    </source>
</evidence>
<keyword evidence="3" id="KW-1185">Reference proteome</keyword>
<dbReference type="Proteomes" id="UP001066276">
    <property type="component" value="Chromosome 5"/>
</dbReference>
<comment type="caution">
    <text evidence="2">The sequence shown here is derived from an EMBL/GenBank/DDBJ whole genome shotgun (WGS) entry which is preliminary data.</text>
</comment>
<accession>A0AAV7RLU3</accession>
<reference evidence="2" key="1">
    <citation type="journal article" date="2022" name="bioRxiv">
        <title>Sequencing and chromosome-scale assembly of the giantPleurodeles waltlgenome.</title>
        <authorList>
            <person name="Brown T."/>
            <person name="Elewa A."/>
            <person name="Iarovenko S."/>
            <person name="Subramanian E."/>
            <person name="Araus A.J."/>
            <person name="Petzold A."/>
            <person name="Susuki M."/>
            <person name="Suzuki K.-i.T."/>
            <person name="Hayashi T."/>
            <person name="Toyoda A."/>
            <person name="Oliveira C."/>
            <person name="Osipova E."/>
            <person name="Leigh N.D."/>
            <person name="Simon A."/>
            <person name="Yun M.H."/>
        </authorList>
    </citation>
    <scope>NUCLEOTIDE SEQUENCE</scope>
    <source>
        <strain evidence="2">20211129_DDA</strain>
        <tissue evidence="2">Liver</tissue>
    </source>
</reference>
<evidence type="ECO:0000313" key="3">
    <source>
        <dbReference type="Proteomes" id="UP001066276"/>
    </source>
</evidence>
<dbReference type="EMBL" id="JANPWB010000009">
    <property type="protein sequence ID" value="KAJ1153642.1"/>
    <property type="molecule type" value="Genomic_DNA"/>
</dbReference>
<feature type="non-terminal residue" evidence="2">
    <location>
        <position position="143"/>
    </location>
</feature>
<dbReference type="AlphaFoldDB" id="A0AAV7RLU3"/>
<proteinExistence type="predicted"/>
<feature type="non-terminal residue" evidence="2">
    <location>
        <position position="1"/>
    </location>
</feature>